<protein>
    <submittedName>
        <fullName evidence="1">Uncharacterized protein</fullName>
    </submittedName>
</protein>
<proteinExistence type="predicted"/>
<accession>A0ABQ4RU71</accession>
<keyword evidence="2" id="KW-1185">Reference proteome</keyword>
<reference evidence="1" key="2">
    <citation type="submission" date="2021-08" db="EMBL/GenBank/DDBJ databases">
        <authorList>
            <person name="Tani A."/>
            <person name="Ola A."/>
            <person name="Ogura Y."/>
            <person name="Katsura K."/>
            <person name="Hayashi T."/>
        </authorList>
    </citation>
    <scope>NUCLEOTIDE SEQUENCE</scope>
    <source>
        <strain evidence="1">DSM 19015</strain>
    </source>
</reference>
<sequence length="193" mass="20936">MTYEPRTKIMGKGRVCRLAPAVSLLCAVAGLQTVAAAPTKAAELLRGRCYMDICSWFSIEERSIVGSNSQGALFKVSMRGWESRHPDGTYDRPAPRKGGQISTSYHFCSRPKPAVIVPTDRGGWQVDYLALNTPYGPPGALENVTATYYAVCHGVAASNPAAFVELGRRFGYLAMEEAPEGSPIARPEDILRP</sequence>
<organism evidence="1 2">
    <name type="scientific">Methylobacterium iners</name>
    <dbReference type="NCBI Taxonomy" id="418707"/>
    <lineage>
        <taxon>Bacteria</taxon>
        <taxon>Pseudomonadati</taxon>
        <taxon>Pseudomonadota</taxon>
        <taxon>Alphaproteobacteria</taxon>
        <taxon>Hyphomicrobiales</taxon>
        <taxon>Methylobacteriaceae</taxon>
        <taxon>Methylobacterium</taxon>
    </lineage>
</organism>
<dbReference type="RefSeq" id="WP_238242349.1">
    <property type="nucleotide sequence ID" value="NZ_BPQP01000004.1"/>
</dbReference>
<reference evidence="1" key="1">
    <citation type="journal article" date="2021" name="Front. Microbiol.">
        <title>Comprehensive Comparative Genomics and Phenotyping of Methylobacterium Species.</title>
        <authorList>
            <person name="Alessa O."/>
            <person name="Ogura Y."/>
            <person name="Fujitani Y."/>
            <person name="Takami H."/>
            <person name="Hayashi T."/>
            <person name="Sahin N."/>
            <person name="Tani A."/>
        </authorList>
    </citation>
    <scope>NUCLEOTIDE SEQUENCE</scope>
    <source>
        <strain evidence="1">DSM 19015</strain>
    </source>
</reference>
<name>A0ABQ4RU71_9HYPH</name>
<evidence type="ECO:0000313" key="2">
    <source>
        <dbReference type="Proteomes" id="UP001055125"/>
    </source>
</evidence>
<dbReference type="EMBL" id="BPQP01000004">
    <property type="protein sequence ID" value="GJD93147.1"/>
    <property type="molecule type" value="Genomic_DNA"/>
</dbReference>
<comment type="caution">
    <text evidence="1">The sequence shown here is derived from an EMBL/GenBank/DDBJ whole genome shotgun (WGS) entry which is preliminary data.</text>
</comment>
<dbReference type="Proteomes" id="UP001055125">
    <property type="component" value="Unassembled WGS sequence"/>
</dbReference>
<gene>
    <name evidence="1" type="ORF">OCOJLMKI_0337</name>
</gene>
<evidence type="ECO:0000313" key="1">
    <source>
        <dbReference type="EMBL" id="GJD93147.1"/>
    </source>
</evidence>